<dbReference type="InterPro" id="IPR029688">
    <property type="entry name" value="ICR"/>
</dbReference>
<dbReference type="PANTHER" id="PTHR34224:SF18">
    <property type="entry name" value="INTERACTOR OF CONSTITUTIVE ACTIVE ROPS 3"/>
    <property type="match status" value="1"/>
</dbReference>
<keyword evidence="6" id="KW-1185">Reference proteome</keyword>
<name>A0AAD8KU09_TARER</name>
<comment type="caution">
    <text evidence="5">The sequence shown here is derived from an EMBL/GenBank/DDBJ whole genome shotgun (WGS) entry which is preliminary data.</text>
</comment>
<evidence type="ECO:0000313" key="5">
    <source>
        <dbReference type="EMBL" id="KAK1429530.1"/>
    </source>
</evidence>
<dbReference type="Proteomes" id="UP001229421">
    <property type="component" value="Unassembled WGS sequence"/>
</dbReference>
<comment type="similarity">
    <text evidence="1">Belongs to the ICR family.</text>
</comment>
<feature type="coiled-coil region" evidence="3">
    <location>
        <begin position="261"/>
        <end position="407"/>
    </location>
</feature>
<dbReference type="EMBL" id="JAUHHV010000003">
    <property type="protein sequence ID" value="KAK1429530.1"/>
    <property type="molecule type" value="Genomic_DNA"/>
</dbReference>
<evidence type="ECO:0000313" key="6">
    <source>
        <dbReference type="Proteomes" id="UP001229421"/>
    </source>
</evidence>
<evidence type="ECO:0000256" key="4">
    <source>
        <dbReference type="SAM" id="MobiDB-lite"/>
    </source>
</evidence>
<feature type="compositionally biased region" description="Acidic residues" evidence="4">
    <location>
        <begin position="521"/>
        <end position="532"/>
    </location>
</feature>
<organism evidence="5 6">
    <name type="scientific">Tagetes erecta</name>
    <name type="common">African marigold</name>
    <dbReference type="NCBI Taxonomy" id="13708"/>
    <lineage>
        <taxon>Eukaryota</taxon>
        <taxon>Viridiplantae</taxon>
        <taxon>Streptophyta</taxon>
        <taxon>Embryophyta</taxon>
        <taxon>Tracheophyta</taxon>
        <taxon>Spermatophyta</taxon>
        <taxon>Magnoliopsida</taxon>
        <taxon>eudicotyledons</taxon>
        <taxon>Gunneridae</taxon>
        <taxon>Pentapetalae</taxon>
        <taxon>asterids</taxon>
        <taxon>campanulids</taxon>
        <taxon>Asterales</taxon>
        <taxon>Asteraceae</taxon>
        <taxon>Asteroideae</taxon>
        <taxon>Heliantheae alliance</taxon>
        <taxon>Tageteae</taxon>
        <taxon>Tagetes</taxon>
    </lineage>
</organism>
<feature type="coiled-coil region" evidence="3">
    <location>
        <begin position="181"/>
        <end position="215"/>
    </location>
</feature>
<feature type="compositionally biased region" description="Polar residues" evidence="4">
    <location>
        <begin position="39"/>
        <end position="65"/>
    </location>
</feature>
<dbReference type="AlphaFoldDB" id="A0AAD8KU09"/>
<proteinExistence type="inferred from homology"/>
<evidence type="ECO:0000256" key="2">
    <source>
        <dbReference type="ARBA" id="ARBA00023054"/>
    </source>
</evidence>
<protein>
    <submittedName>
        <fullName evidence="5">Uncharacterized protein</fullName>
    </submittedName>
</protein>
<reference evidence="5" key="1">
    <citation type="journal article" date="2023" name="bioRxiv">
        <title>Improved chromosome-level genome assembly for marigold (Tagetes erecta).</title>
        <authorList>
            <person name="Jiang F."/>
            <person name="Yuan L."/>
            <person name="Wang S."/>
            <person name="Wang H."/>
            <person name="Xu D."/>
            <person name="Wang A."/>
            <person name="Fan W."/>
        </authorList>
    </citation>
    <scope>NUCLEOTIDE SEQUENCE</scope>
    <source>
        <strain evidence="5">WSJ</strain>
        <tissue evidence="5">Leaf</tissue>
    </source>
</reference>
<dbReference type="PANTHER" id="PTHR34224">
    <property type="entry name" value="INTERACTOR OF CONSTITUTIVE ACTIVE ROPS 2, CHLOROPLASTIC-RELATED"/>
    <property type="match status" value="1"/>
</dbReference>
<sequence length="556" mass="63001">MQTPKNSTKSSSGSECGRRLSPRSVSTGGGRSSGRTVRQIKTTGSEPGSLTSQQSIRATRTTSPKITDRASPRGAVTEKNRPGRIAELETQVTQLEDALRTVKDQLIVSESWKKQAKIDAEESRNELLALSLRLEESQKLLLDQPSSNEAHEQDNDSAALAAALLEIDQLKVKLDTTFESEATKTKQVESAEEEIKILKENMAETHSLMQEMKNQLEDCKVSESKAQTLATETLLQLETARKNMESLSLNSDAYNAMVLELEQSRARVRLLEGIVEKMKENGQESEFGGQSMELVAELKKSKDEIEELKANMMDKETELQCVVDENDDLNMKLARLIASVEENELKEEVNGLKSKLTSLETELREKCNENEKLKLEIKKLTCLETEIRKKSNENEDLRREIHKMNGVIHESKLDFNSLKSKFTILETRLCEKSDENEKLKQEIKKTDGVNEAMKMRNCELDEELKRLKLQMSQWRKAAEVATAMLCDENTDNNSRMVGERAWSMGHYSPRKKMNTGSPGDTEIDNDNDDDNDEFFKSKNGNMLKRIGVLWKKQQNK</sequence>
<feature type="region of interest" description="Disordered" evidence="4">
    <location>
        <begin position="1"/>
        <end position="82"/>
    </location>
</feature>
<evidence type="ECO:0000256" key="3">
    <source>
        <dbReference type="SAM" id="Coils"/>
    </source>
</evidence>
<evidence type="ECO:0000256" key="1">
    <source>
        <dbReference type="ARBA" id="ARBA00009778"/>
    </source>
</evidence>
<feature type="region of interest" description="Disordered" evidence="4">
    <location>
        <begin position="506"/>
        <end position="537"/>
    </location>
</feature>
<feature type="compositionally biased region" description="Basic and acidic residues" evidence="4">
    <location>
        <begin position="66"/>
        <end position="82"/>
    </location>
</feature>
<accession>A0AAD8KU09</accession>
<feature type="compositionally biased region" description="Polar residues" evidence="4">
    <location>
        <begin position="1"/>
        <end position="14"/>
    </location>
</feature>
<gene>
    <name evidence="5" type="ORF">QVD17_11741</name>
</gene>
<keyword evidence="2 3" id="KW-0175">Coiled coil</keyword>
<feature type="coiled-coil region" evidence="3">
    <location>
        <begin position="85"/>
        <end position="140"/>
    </location>
</feature>